<evidence type="ECO:0000313" key="3">
    <source>
        <dbReference type="Proteomes" id="UP000235659"/>
    </source>
</evidence>
<dbReference type="EMBL" id="PNXY01000078">
    <property type="protein sequence ID" value="PMS17290.1"/>
    <property type="molecule type" value="Genomic_DNA"/>
</dbReference>
<evidence type="ECO:0000256" key="1">
    <source>
        <dbReference type="SAM" id="MobiDB-lite"/>
    </source>
</evidence>
<proteinExistence type="predicted"/>
<feature type="compositionally biased region" description="Basic and acidic residues" evidence="1">
    <location>
        <begin position="127"/>
        <end position="142"/>
    </location>
</feature>
<dbReference type="Proteomes" id="UP000235659">
    <property type="component" value="Unassembled WGS sequence"/>
</dbReference>
<feature type="non-terminal residue" evidence="2">
    <location>
        <position position="1"/>
    </location>
</feature>
<comment type="caution">
    <text evidence="2">The sequence shown here is derived from an EMBL/GenBank/DDBJ whole genome shotgun (WGS) entry which is preliminary data.</text>
</comment>
<name>A0ABX4UWH7_9BURK</name>
<organism evidence="2 3">
    <name type="scientific">Paraburkholderia rhynchosiae</name>
    <dbReference type="NCBI Taxonomy" id="487049"/>
    <lineage>
        <taxon>Bacteria</taxon>
        <taxon>Pseudomonadati</taxon>
        <taxon>Pseudomonadota</taxon>
        <taxon>Betaproteobacteria</taxon>
        <taxon>Burkholderiales</taxon>
        <taxon>Burkholderiaceae</taxon>
        <taxon>Paraburkholderia</taxon>
    </lineage>
</organism>
<evidence type="ECO:0000313" key="2">
    <source>
        <dbReference type="EMBL" id="PMS17290.1"/>
    </source>
</evidence>
<feature type="compositionally biased region" description="Polar residues" evidence="1">
    <location>
        <begin position="113"/>
        <end position="125"/>
    </location>
</feature>
<sequence>DAHRPLRGDENLDLLMTWRETRRVTRSLTVQYDRVMYLLDDTDANRRLVGRYIDVYEYHDGRIEIRADGIALPCSPYDRLSEIDQGAVVDHKRLGHVLQVAQLVQADRDNRRASGSPSRTNQGQTPKPKERRIGTKKQREITVDDLNTAIGRTTASLHDSVPRTSSKR</sequence>
<keyword evidence="3" id="KW-1185">Reference proteome</keyword>
<feature type="region of interest" description="Disordered" evidence="1">
    <location>
        <begin position="105"/>
        <end position="168"/>
    </location>
</feature>
<accession>A0ABX4UWH7</accession>
<gene>
    <name evidence="2" type="ORF">C0Z16_36600</name>
</gene>
<protein>
    <submittedName>
        <fullName evidence="2">Integrase</fullName>
    </submittedName>
</protein>
<reference evidence="2 3" key="1">
    <citation type="submission" date="2018-01" db="EMBL/GenBank/DDBJ databases">
        <title>Whole genome analyses suggest that Burkholderia sensu lato contains two further novel genera in the rhizoxinica-symbiotica group Mycetohabitans gen. nov., and Trinickia gen. nov.: implications for the evolution of diazotrophy and nodulation in the Burkholderiaceae.</title>
        <authorList>
            <person name="Estrada-de los Santos P."/>
            <person name="Palmer M."/>
            <person name="Chavez-Ramirez B."/>
            <person name="Beukes C."/>
            <person name="Steenkamp E.T."/>
            <person name="Hirsch A.M."/>
            <person name="Manyaka P."/>
            <person name="Maluk M."/>
            <person name="Lafos M."/>
            <person name="Crook M."/>
            <person name="Gross E."/>
            <person name="Simon M.F."/>
            <person name="Bueno dos Reis Junior F."/>
            <person name="Poole P.S."/>
            <person name="Venter S.N."/>
            <person name="James E.K."/>
        </authorList>
    </citation>
    <scope>NUCLEOTIDE SEQUENCE [LARGE SCALE GENOMIC DNA]</scope>
    <source>
        <strain evidence="2 3">WSM 3937</strain>
    </source>
</reference>